<name>A0AAE3IE80_9EURY</name>
<evidence type="ECO:0000313" key="3">
    <source>
        <dbReference type="Proteomes" id="UP001208186"/>
    </source>
</evidence>
<dbReference type="RefSeq" id="WP_315910437.1">
    <property type="nucleotide sequence ID" value="NZ_JAOPKC010000041.1"/>
</dbReference>
<gene>
    <name evidence="2" type="ORF">OB914_16640</name>
    <name evidence="1" type="ORF">OB916_16760</name>
</gene>
<evidence type="ECO:0000313" key="1">
    <source>
        <dbReference type="EMBL" id="MCU4719691.1"/>
    </source>
</evidence>
<accession>A0AAE3IE80</accession>
<reference evidence="2" key="1">
    <citation type="submission" date="2023-02" db="EMBL/GenBank/DDBJ databases">
        <title>Enrichment on poylsaccharides allowed isolation of novel metabolic and taxonomic groups of Haloarchaea.</title>
        <authorList>
            <person name="Sorokin D.Y."/>
            <person name="Elcheninov A.G."/>
            <person name="Khizhniak T.V."/>
            <person name="Kolganova T.V."/>
            <person name="Kublanov I.V."/>
        </authorList>
    </citation>
    <scope>NUCLEOTIDE SEQUENCE</scope>
    <source>
        <strain evidence="1 3">HArc-curdl5-1</strain>
        <strain evidence="2">HArc-curdl7</strain>
    </source>
</reference>
<organism evidence="2 4">
    <name type="scientific">Halapricum hydrolyticum</name>
    <dbReference type="NCBI Taxonomy" id="2979991"/>
    <lineage>
        <taxon>Archaea</taxon>
        <taxon>Methanobacteriati</taxon>
        <taxon>Methanobacteriota</taxon>
        <taxon>Stenosarchaea group</taxon>
        <taxon>Halobacteria</taxon>
        <taxon>Halobacteriales</taxon>
        <taxon>Haloarculaceae</taxon>
        <taxon>Halapricum</taxon>
    </lineage>
</organism>
<proteinExistence type="predicted"/>
<dbReference type="Proteomes" id="UP001208186">
    <property type="component" value="Unassembled WGS sequence"/>
</dbReference>
<sequence length="118" mass="11951">MRLQTKRTIGIVAALVVLSTLAGCSALGGGSSDSCGPGDVAIEDIEAGSEEVALTGEVTNASEKGSFIIDDGTSEAFVMAASDDIQEGDCVTVEGAVSRSPLDRGTDVFIQGKNITEP</sequence>
<protein>
    <submittedName>
        <fullName evidence="2">OB-fold nucleic acid binding domain-containing protein</fullName>
    </submittedName>
</protein>
<comment type="caution">
    <text evidence="2">The sequence shown here is derived from an EMBL/GenBank/DDBJ whole genome shotgun (WGS) entry which is preliminary data.</text>
</comment>
<evidence type="ECO:0000313" key="2">
    <source>
        <dbReference type="EMBL" id="MCU4728577.1"/>
    </source>
</evidence>
<dbReference type="Proteomes" id="UP001209746">
    <property type="component" value="Unassembled WGS sequence"/>
</dbReference>
<dbReference type="EMBL" id="JAOPKD010000033">
    <property type="protein sequence ID" value="MCU4728577.1"/>
    <property type="molecule type" value="Genomic_DNA"/>
</dbReference>
<keyword evidence="3" id="KW-1185">Reference proteome</keyword>
<dbReference type="PROSITE" id="PS51257">
    <property type="entry name" value="PROKAR_LIPOPROTEIN"/>
    <property type="match status" value="1"/>
</dbReference>
<evidence type="ECO:0000313" key="4">
    <source>
        <dbReference type="Proteomes" id="UP001209746"/>
    </source>
</evidence>
<dbReference type="AlphaFoldDB" id="A0AAE3IE80"/>
<dbReference type="EMBL" id="JAOPKC010000041">
    <property type="protein sequence ID" value="MCU4719691.1"/>
    <property type="molecule type" value="Genomic_DNA"/>
</dbReference>